<reference evidence="1" key="1">
    <citation type="submission" date="2020-06" db="EMBL/GenBank/DDBJ databases">
        <title>WGS assembly of Ceratodon purpureus strain R40.</title>
        <authorList>
            <person name="Carey S.B."/>
            <person name="Jenkins J."/>
            <person name="Shu S."/>
            <person name="Lovell J.T."/>
            <person name="Sreedasyam A."/>
            <person name="Maumus F."/>
            <person name="Tiley G.P."/>
            <person name="Fernandez-Pozo N."/>
            <person name="Barry K."/>
            <person name="Chen C."/>
            <person name="Wang M."/>
            <person name="Lipzen A."/>
            <person name="Daum C."/>
            <person name="Saski C.A."/>
            <person name="Payton A.C."/>
            <person name="Mcbreen J.C."/>
            <person name="Conrad R.E."/>
            <person name="Kollar L.M."/>
            <person name="Olsson S."/>
            <person name="Huttunen S."/>
            <person name="Landis J.B."/>
            <person name="Wickett N.J."/>
            <person name="Johnson M.G."/>
            <person name="Rensing S.A."/>
            <person name="Grimwood J."/>
            <person name="Schmutz J."/>
            <person name="Mcdaniel S.F."/>
        </authorList>
    </citation>
    <scope>NUCLEOTIDE SEQUENCE</scope>
    <source>
        <strain evidence="1">R40</strain>
    </source>
</reference>
<evidence type="ECO:0000313" key="2">
    <source>
        <dbReference type="Proteomes" id="UP000822688"/>
    </source>
</evidence>
<protein>
    <submittedName>
        <fullName evidence="1">Uncharacterized protein</fullName>
    </submittedName>
</protein>
<proteinExistence type="predicted"/>
<keyword evidence="2" id="KW-1185">Reference proteome</keyword>
<evidence type="ECO:0000313" key="1">
    <source>
        <dbReference type="EMBL" id="KAG0560076.1"/>
    </source>
</evidence>
<dbReference type="Proteomes" id="UP000822688">
    <property type="component" value="Chromosome 10"/>
</dbReference>
<comment type="caution">
    <text evidence="1">The sequence shown here is derived from an EMBL/GenBank/DDBJ whole genome shotgun (WGS) entry which is preliminary data.</text>
</comment>
<organism evidence="1 2">
    <name type="scientific">Ceratodon purpureus</name>
    <name type="common">Fire moss</name>
    <name type="synonym">Dicranum purpureum</name>
    <dbReference type="NCBI Taxonomy" id="3225"/>
    <lineage>
        <taxon>Eukaryota</taxon>
        <taxon>Viridiplantae</taxon>
        <taxon>Streptophyta</taxon>
        <taxon>Embryophyta</taxon>
        <taxon>Bryophyta</taxon>
        <taxon>Bryophytina</taxon>
        <taxon>Bryopsida</taxon>
        <taxon>Dicranidae</taxon>
        <taxon>Pseudoditrichales</taxon>
        <taxon>Ditrichaceae</taxon>
        <taxon>Ceratodon</taxon>
    </lineage>
</organism>
<accession>A0A8T0GKJ7</accession>
<dbReference type="AlphaFoldDB" id="A0A8T0GKJ7"/>
<sequence length="72" mass="7887">MECCEIEDGSSVEIMVSKTSMLKHFLQRQVIVRGQDCLAGLNFVILTFTDSETLPLVWGVAINGLSGAKLDQ</sequence>
<gene>
    <name evidence="1" type="ORF">KC19_10G152900</name>
</gene>
<dbReference type="EMBL" id="CM026431">
    <property type="protein sequence ID" value="KAG0560076.1"/>
    <property type="molecule type" value="Genomic_DNA"/>
</dbReference>
<name>A0A8T0GKJ7_CERPU</name>